<reference evidence="5" key="1">
    <citation type="journal article" date="2019" name="Int. J. Syst. Evol. Microbiol.">
        <title>The Global Catalogue of Microorganisms (GCM) 10K type strain sequencing project: providing services to taxonomists for standard genome sequencing and annotation.</title>
        <authorList>
            <consortium name="The Broad Institute Genomics Platform"/>
            <consortium name="The Broad Institute Genome Sequencing Center for Infectious Disease"/>
            <person name="Wu L."/>
            <person name="Ma J."/>
        </authorList>
    </citation>
    <scope>NUCLEOTIDE SEQUENCE [LARGE SCALE GENOMIC DNA]</scope>
    <source>
        <strain evidence="5">JCM 18306</strain>
    </source>
</reference>
<dbReference type="EMBL" id="BAABJR010000004">
    <property type="protein sequence ID" value="GAA5206737.1"/>
    <property type="molecule type" value="Genomic_DNA"/>
</dbReference>
<evidence type="ECO:0000313" key="5">
    <source>
        <dbReference type="Proteomes" id="UP001499878"/>
    </source>
</evidence>
<evidence type="ECO:0000313" key="4">
    <source>
        <dbReference type="EMBL" id="GAA5206737.1"/>
    </source>
</evidence>
<dbReference type="CDD" id="cd16936">
    <property type="entry name" value="HATPase_RsbW-like"/>
    <property type="match status" value="1"/>
</dbReference>
<proteinExistence type="predicted"/>
<dbReference type="InterPro" id="IPR050267">
    <property type="entry name" value="Anti-sigma-factor_SerPK"/>
</dbReference>
<gene>
    <name evidence="4" type="ORF">GCM10023323_19480</name>
</gene>
<dbReference type="Pfam" id="PF13581">
    <property type="entry name" value="HATPase_c_2"/>
    <property type="match status" value="1"/>
</dbReference>
<comment type="caution">
    <text evidence="4">The sequence shown here is derived from an EMBL/GenBank/DDBJ whole genome shotgun (WGS) entry which is preliminary data.</text>
</comment>
<dbReference type="PANTHER" id="PTHR35526">
    <property type="entry name" value="ANTI-SIGMA-F FACTOR RSBW-RELATED"/>
    <property type="match status" value="1"/>
</dbReference>
<keyword evidence="1" id="KW-0723">Serine/threonine-protein kinase</keyword>
<keyword evidence="1" id="KW-0808">Transferase</keyword>
<accession>A0ABP9SYN1</accession>
<name>A0ABP9SYN1_9ACTN</name>
<evidence type="ECO:0000259" key="3">
    <source>
        <dbReference type="Pfam" id="PF14417"/>
    </source>
</evidence>
<protein>
    <submittedName>
        <fullName evidence="4">Anti-sigma factor RsbA family regulatory protein</fullName>
    </submittedName>
</protein>
<dbReference type="InterPro" id="IPR003594">
    <property type="entry name" value="HATPase_dom"/>
</dbReference>
<dbReference type="InterPro" id="IPR047718">
    <property type="entry name" value="RsbA-like_anti_sig"/>
</dbReference>
<dbReference type="SUPFAM" id="SSF55874">
    <property type="entry name" value="ATPase domain of HSP90 chaperone/DNA topoisomerase II/histidine kinase"/>
    <property type="match status" value="1"/>
</dbReference>
<feature type="domain" description="Histidine kinase/HSP90-like ATPase" evidence="2">
    <location>
        <begin position="196"/>
        <end position="305"/>
    </location>
</feature>
<evidence type="ECO:0000256" key="1">
    <source>
        <dbReference type="ARBA" id="ARBA00022527"/>
    </source>
</evidence>
<dbReference type="Proteomes" id="UP001499878">
    <property type="component" value="Unassembled WGS sequence"/>
</dbReference>
<keyword evidence="5" id="KW-1185">Reference proteome</keyword>
<dbReference type="Gene3D" id="3.30.565.10">
    <property type="entry name" value="Histidine kinase-like ATPase, C-terminal domain"/>
    <property type="match status" value="1"/>
</dbReference>
<feature type="domain" description="MEDS" evidence="3">
    <location>
        <begin position="12"/>
        <end position="155"/>
    </location>
</feature>
<dbReference type="InterPro" id="IPR036890">
    <property type="entry name" value="HATPase_C_sf"/>
</dbReference>
<dbReference type="InterPro" id="IPR025847">
    <property type="entry name" value="MEDS_domain"/>
</dbReference>
<dbReference type="PANTHER" id="PTHR35526:SF3">
    <property type="entry name" value="ANTI-SIGMA-F FACTOR RSBW"/>
    <property type="match status" value="1"/>
</dbReference>
<dbReference type="NCBIfam" id="NF041045">
    <property type="entry name" value="RsbA_anti_sig"/>
    <property type="match status" value="1"/>
</dbReference>
<keyword evidence="1" id="KW-0418">Kinase</keyword>
<sequence length="309" mass="32951">MSTVTHEEAFAHPALFYRSEREYADRTVTFVREGLAAGEPVAVAVPARNLELIRDGLGTDARDVSFLDMTEAGRNPGRIIPGVLRAFADAHADERVRIIGEPVWAGRSAAEYPACAQHEALINAAFAGRSATILCPYDEAGLDADVLADAFVTHPTVIAGGSERASGAYDWPAVVARYNEPLDPAPDADVLAFGARELPEVRRFAVGRAASLGLAEQRLQDTELAVAELTTNSVVHGGGHGTLAIWSDAGQVVCEVRDAGRLTDPLAGRRPPEHGQIGGRGLLLVHYVADLVRVHTSDDGTTVRFYLGL</sequence>
<organism evidence="4 5">
    <name type="scientific">Streptomyces thinghirensis</name>
    <dbReference type="NCBI Taxonomy" id="551547"/>
    <lineage>
        <taxon>Bacteria</taxon>
        <taxon>Bacillati</taxon>
        <taxon>Actinomycetota</taxon>
        <taxon>Actinomycetes</taxon>
        <taxon>Kitasatosporales</taxon>
        <taxon>Streptomycetaceae</taxon>
        <taxon>Streptomyces</taxon>
    </lineage>
</organism>
<dbReference type="Pfam" id="PF14417">
    <property type="entry name" value="MEDS"/>
    <property type="match status" value="1"/>
</dbReference>
<evidence type="ECO:0000259" key="2">
    <source>
        <dbReference type="Pfam" id="PF13581"/>
    </source>
</evidence>
<dbReference type="RefSeq" id="WP_345628619.1">
    <property type="nucleotide sequence ID" value="NZ_BAABJR010000004.1"/>
</dbReference>